<comment type="caution">
    <text evidence="1">The sequence shown here is derived from an EMBL/GenBank/DDBJ whole genome shotgun (WGS) entry which is preliminary data.</text>
</comment>
<evidence type="ECO:0008006" key="3">
    <source>
        <dbReference type="Google" id="ProtNLM"/>
    </source>
</evidence>
<gene>
    <name evidence="1" type="ORF">IAC51_09150</name>
</gene>
<proteinExistence type="predicted"/>
<sequence>MRKLTGLFLLTFLFTGCHYISDNALLGSWICVNDHYVDNSMWLIIKFDSDMVSIESNPGDVGFTPLINGRCYYYRTSGGYLYMDTPVHCEDLSPLGPGGDMKFRITY</sequence>
<evidence type="ECO:0000313" key="2">
    <source>
        <dbReference type="Proteomes" id="UP000712007"/>
    </source>
</evidence>
<dbReference type="Proteomes" id="UP000712007">
    <property type="component" value="Unassembled WGS sequence"/>
</dbReference>
<dbReference type="PROSITE" id="PS51257">
    <property type="entry name" value="PROKAR_LIPOPROTEIN"/>
    <property type="match status" value="1"/>
</dbReference>
<protein>
    <recommendedName>
        <fullName evidence="3">Lipoprotein</fullName>
    </recommendedName>
</protein>
<accession>A0A940DLN9</accession>
<reference evidence="1" key="1">
    <citation type="submission" date="2020-10" db="EMBL/GenBank/DDBJ databases">
        <authorList>
            <person name="Gilroy R."/>
        </authorList>
    </citation>
    <scope>NUCLEOTIDE SEQUENCE</scope>
    <source>
        <strain evidence="1">3924</strain>
    </source>
</reference>
<dbReference type="EMBL" id="JADIMV010000159">
    <property type="protein sequence ID" value="MBO8440798.1"/>
    <property type="molecule type" value="Genomic_DNA"/>
</dbReference>
<dbReference type="AlphaFoldDB" id="A0A940DLN9"/>
<reference evidence="1" key="2">
    <citation type="journal article" date="2021" name="PeerJ">
        <title>Extensive microbial diversity within the chicken gut microbiome revealed by metagenomics and culture.</title>
        <authorList>
            <person name="Gilroy R."/>
            <person name="Ravi A."/>
            <person name="Getino M."/>
            <person name="Pursley I."/>
            <person name="Horton D.L."/>
            <person name="Alikhan N.F."/>
            <person name="Baker D."/>
            <person name="Gharbi K."/>
            <person name="Hall N."/>
            <person name="Watson M."/>
            <person name="Adriaenssens E.M."/>
            <person name="Foster-Nyarko E."/>
            <person name="Jarju S."/>
            <person name="Secka A."/>
            <person name="Antonio M."/>
            <person name="Oren A."/>
            <person name="Chaudhuri R.R."/>
            <person name="La Ragione R."/>
            <person name="Hildebrand F."/>
            <person name="Pallen M.J."/>
        </authorList>
    </citation>
    <scope>NUCLEOTIDE SEQUENCE</scope>
    <source>
        <strain evidence="1">3924</strain>
    </source>
</reference>
<feature type="non-terminal residue" evidence="1">
    <location>
        <position position="107"/>
    </location>
</feature>
<organism evidence="1 2">
    <name type="scientific">Candidatus Aphodosoma intestinipullorum</name>
    <dbReference type="NCBI Taxonomy" id="2840674"/>
    <lineage>
        <taxon>Bacteria</taxon>
        <taxon>Pseudomonadati</taxon>
        <taxon>Bacteroidota</taxon>
        <taxon>Bacteroidia</taxon>
        <taxon>Bacteroidales</taxon>
        <taxon>Candidatus Aphodosoma</taxon>
    </lineage>
</organism>
<name>A0A940DLN9_9BACT</name>
<evidence type="ECO:0000313" key="1">
    <source>
        <dbReference type="EMBL" id="MBO8440798.1"/>
    </source>
</evidence>